<gene>
    <name evidence="2" type="ORF">BSAL_90715</name>
</gene>
<sequence>MADNGPKFGRRAQEEPQQSSSPTNGDAPRPVVKGWGEDTLAKEDTMMSSPTGGSDMVDVPTLDAGVDDAAASHHRAEEDEALAKEVASAPVEYHSAMPKLSELDMGVKWAKIHAKCNEEIDMTCLTNVLSQQLDDDDVPWIPDMLLVQLTSELLDVAEQRDEIDAAKGSPTMGAAGSLEGMTRKRGSIKA</sequence>
<feature type="region of interest" description="Disordered" evidence="1">
    <location>
        <begin position="1"/>
        <end position="57"/>
    </location>
</feature>
<proteinExistence type="predicted"/>
<evidence type="ECO:0000256" key="1">
    <source>
        <dbReference type="SAM" id="MobiDB-lite"/>
    </source>
</evidence>
<evidence type="ECO:0000313" key="2">
    <source>
        <dbReference type="EMBL" id="CUG85787.1"/>
    </source>
</evidence>
<dbReference type="InterPro" id="IPR029302">
    <property type="entry name" value="IFT43"/>
</dbReference>
<dbReference type="Pfam" id="PF15305">
    <property type="entry name" value="IFT43"/>
    <property type="match status" value="1"/>
</dbReference>
<accession>A0A0S4J770</accession>
<name>A0A0S4J770_BODSA</name>
<protein>
    <recommendedName>
        <fullName evidence="4">Intraflagellar transport protein 43</fullName>
    </recommendedName>
</protein>
<organism evidence="2 3">
    <name type="scientific">Bodo saltans</name>
    <name type="common">Flagellated protozoan</name>
    <dbReference type="NCBI Taxonomy" id="75058"/>
    <lineage>
        <taxon>Eukaryota</taxon>
        <taxon>Discoba</taxon>
        <taxon>Euglenozoa</taxon>
        <taxon>Kinetoplastea</taxon>
        <taxon>Metakinetoplastina</taxon>
        <taxon>Eubodonida</taxon>
        <taxon>Bodonidae</taxon>
        <taxon>Bodo</taxon>
    </lineage>
</organism>
<dbReference type="GO" id="GO:0030991">
    <property type="term" value="C:intraciliary transport particle A"/>
    <property type="evidence" value="ECO:0007669"/>
    <property type="project" value="InterPro"/>
</dbReference>
<dbReference type="Proteomes" id="UP000051952">
    <property type="component" value="Unassembled WGS sequence"/>
</dbReference>
<feature type="compositionally biased region" description="Polar residues" evidence="1">
    <location>
        <begin position="15"/>
        <end position="24"/>
    </location>
</feature>
<evidence type="ECO:0000313" key="3">
    <source>
        <dbReference type="Proteomes" id="UP000051952"/>
    </source>
</evidence>
<dbReference type="VEuPathDB" id="TriTrypDB:BSAL_90715"/>
<dbReference type="EMBL" id="CYKH01001196">
    <property type="protein sequence ID" value="CUG85787.1"/>
    <property type="molecule type" value="Genomic_DNA"/>
</dbReference>
<dbReference type="AlphaFoldDB" id="A0A0S4J770"/>
<feature type="region of interest" description="Disordered" evidence="1">
    <location>
        <begin position="162"/>
        <end position="190"/>
    </location>
</feature>
<reference evidence="3" key="1">
    <citation type="submission" date="2015-09" db="EMBL/GenBank/DDBJ databases">
        <authorList>
            <consortium name="Pathogen Informatics"/>
        </authorList>
    </citation>
    <scope>NUCLEOTIDE SEQUENCE [LARGE SCALE GENOMIC DNA]</scope>
    <source>
        <strain evidence="3">Lake Konstanz</strain>
    </source>
</reference>
<dbReference type="OrthoDB" id="267109at2759"/>
<evidence type="ECO:0008006" key="4">
    <source>
        <dbReference type="Google" id="ProtNLM"/>
    </source>
</evidence>
<feature type="compositionally biased region" description="Basic and acidic residues" evidence="1">
    <location>
        <begin position="35"/>
        <end position="45"/>
    </location>
</feature>
<keyword evidence="3" id="KW-1185">Reference proteome</keyword>